<dbReference type="AlphaFoldDB" id="A0A6M5YNC1"/>
<keyword evidence="2" id="KW-1185">Reference proteome</keyword>
<accession>A0A6M5YNC1</accession>
<reference evidence="2" key="1">
    <citation type="submission" date="2020-05" db="EMBL/GenBank/DDBJ databases">
        <title>Frigoriglobus tundricola gen. nov., sp. nov., a psychrotolerant cellulolytic planctomycete of the family Gemmataceae with two divergent copies of 16S rRNA gene.</title>
        <authorList>
            <person name="Kulichevskaya I.S."/>
            <person name="Ivanova A.A."/>
            <person name="Naumoff D.G."/>
            <person name="Beletsky A.V."/>
            <person name="Rijpstra W.I.C."/>
            <person name="Sinninghe Damste J.S."/>
            <person name="Mardanov A.V."/>
            <person name="Ravin N.V."/>
            <person name="Dedysh S.N."/>
        </authorList>
    </citation>
    <scope>NUCLEOTIDE SEQUENCE [LARGE SCALE GENOMIC DNA]</scope>
    <source>
        <strain evidence="2">PL17</strain>
    </source>
</reference>
<evidence type="ECO:0000313" key="2">
    <source>
        <dbReference type="Proteomes" id="UP000503447"/>
    </source>
</evidence>
<organism evidence="1 2">
    <name type="scientific">Frigoriglobus tundricola</name>
    <dbReference type="NCBI Taxonomy" id="2774151"/>
    <lineage>
        <taxon>Bacteria</taxon>
        <taxon>Pseudomonadati</taxon>
        <taxon>Planctomycetota</taxon>
        <taxon>Planctomycetia</taxon>
        <taxon>Gemmatales</taxon>
        <taxon>Gemmataceae</taxon>
        <taxon>Frigoriglobus</taxon>
    </lineage>
</organism>
<evidence type="ECO:0000313" key="1">
    <source>
        <dbReference type="EMBL" id="QJW94741.1"/>
    </source>
</evidence>
<name>A0A6M5YNC1_9BACT</name>
<sequence>MPDVIDRPLPQPLFPRLYVPPESNEPAPPKLTGAQSAPYLIMLSDSASDLPLALLATPDEAVDYAREVKACPDAYANAYYSRIGVDARSMYWNWISIAAVEFDGSLATRKTVLFELD</sequence>
<dbReference type="EMBL" id="CP053452">
    <property type="protein sequence ID" value="QJW94741.1"/>
    <property type="molecule type" value="Genomic_DNA"/>
</dbReference>
<dbReference type="Proteomes" id="UP000503447">
    <property type="component" value="Chromosome"/>
</dbReference>
<protein>
    <submittedName>
        <fullName evidence="1">Uncharacterized protein</fullName>
    </submittedName>
</protein>
<dbReference type="KEGG" id="ftj:FTUN_2263"/>
<proteinExistence type="predicted"/>
<gene>
    <name evidence="1" type="ORF">FTUN_2263</name>
</gene>